<feature type="non-terminal residue" evidence="1">
    <location>
        <position position="62"/>
    </location>
</feature>
<organism evidence="1">
    <name type="scientific">marine sediment metagenome</name>
    <dbReference type="NCBI Taxonomy" id="412755"/>
    <lineage>
        <taxon>unclassified sequences</taxon>
        <taxon>metagenomes</taxon>
        <taxon>ecological metagenomes</taxon>
    </lineage>
</organism>
<gene>
    <name evidence="1" type="ORF">LCGC14_2574530</name>
</gene>
<dbReference type="AlphaFoldDB" id="A0A0F9D911"/>
<sequence length="62" mass="6879">MKFTLFALVCICLIFVGTTSRRAQAVDITKSQGELYDWTLLDDTGGTPYLETGVHTYTDTLS</sequence>
<protein>
    <submittedName>
        <fullName evidence="1">Uncharacterized protein</fullName>
    </submittedName>
</protein>
<proteinExistence type="predicted"/>
<evidence type="ECO:0000313" key="1">
    <source>
        <dbReference type="EMBL" id="KKL08568.1"/>
    </source>
</evidence>
<name>A0A0F9D911_9ZZZZ</name>
<accession>A0A0F9D911</accession>
<reference evidence="1" key="1">
    <citation type="journal article" date="2015" name="Nature">
        <title>Complex archaea that bridge the gap between prokaryotes and eukaryotes.</title>
        <authorList>
            <person name="Spang A."/>
            <person name="Saw J.H."/>
            <person name="Jorgensen S.L."/>
            <person name="Zaremba-Niedzwiedzka K."/>
            <person name="Martijn J."/>
            <person name="Lind A.E."/>
            <person name="van Eijk R."/>
            <person name="Schleper C."/>
            <person name="Guy L."/>
            <person name="Ettema T.J."/>
        </authorList>
    </citation>
    <scope>NUCLEOTIDE SEQUENCE</scope>
</reference>
<dbReference type="EMBL" id="LAZR01042828">
    <property type="protein sequence ID" value="KKL08568.1"/>
    <property type="molecule type" value="Genomic_DNA"/>
</dbReference>
<comment type="caution">
    <text evidence="1">The sequence shown here is derived from an EMBL/GenBank/DDBJ whole genome shotgun (WGS) entry which is preliminary data.</text>
</comment>